<evidence type="ECO:0000313" key="16">
    <source>
        <dbReference type="EMBL" id="ALT54981.1"/>
    </source>
</evidence>
<dbReference type="InterPro" id="IPR042504">
    <property type="entry name" value="Regulatory_protein_E2_N_2"/>
</dbReference>
<evidence type="ECO:0000256" key="10">
    <source>
        <dbReference type="ARBA" id="ARBA00023159"/>
    </source>
</evidence>
<keyword evidence="3 12" id="KW-0678">Repressor</keyword>
<comment type="subunit">
    <text evidence="12">Binds DNA as homodimer. Interacts with protein E1; this interaction greatly increases E1 DNA-binding activity. Interacts with protein L1; this interaction enhances E2-dependent replication and transcription activation. Interacts with protein L2; this interaction inhibits E2 transcriptional activity but not DNA replication function E2. Interacts with protein E7; this interaction inhibits E7 oncogenic activity. Interacts with host TAF1; this interaction modulates E2-dependent transcriptional regulation. Interacts with host BRD4; this interaction mediates E2 transcriptional activation function. Additionally, the interaction with host BRD4 on mitotic chromosomes mediates tethering of the viral genome. Interacts with host TOPBP1; this interaction is required for optimal viral DNA replication.</text>
</comment>
<comment type="subcellular location">
    <subcellularLocation>
        <location evidence="1 12">Host nucleus</location>
    </subcellularLocation>
</comment>
<dbReference type="GO" id="GO:0003700">
    <property type="term" value="F:DNA-binding transcription factor activity"/>
    <property type="evidence" value="ECO:0007669"/>
    <property type="project" value="UniProtKB-UniRule"/>
</dbReference>
<evidence type="ECO:0000256" key="4">
    <source>
        <dbReference type="ARBA" id="ARBA00022518"/>
    </source>
</evidence>
<evidence type="ECO:0000313" key="18">
    <source>
        <dbReference type="EMBL" id="ARQ82700.1"/>
    </source>
</evidence>
<feature type="domain" description="Papillomavirus E2 N-terminal" evidence="14">
    <location>
        <begin position="6"/>
        <end position="202"/>
    </location>
</feature>
<evidence type="ECO:0000256" key="1">
    <source>
        <dbReference type="ARBA" id="ARBA00004147"/>
    </source>
</evidence>
<keyword evidence="8 12" id="KW-0805">Transcription regulation</keyword>
<evidence type="ECO:0000256" key="9">
    <source>
        <dbReference type="ARBA" id="ARBA00023125"/>
    </source>
</evidence>
<dbReference type="EMBL" id="KU298931">
    <property type="protein sequence ID" value="ALT54981.1"/>
    <property type="molecule type" value="Genomic_DNA"/>
</dbReference>
<dbReference type="InterPro" id="IPR000427">
    <property type="entry name" value="Papillomavirus_E2_C"/>
</dbReference>
<accession>A0A161DER6</accession>
<feature type="region of interest" description="DNA-binding domain" evidence="12">
    <location>
        <begin position="290"/>
        <end position="370"/>
    </location>
</feature>
<evidence type="ECO:0000313" key="20">
    <source>
        <dbReference type="Proteomes" id="UP000165471"/>
    </source>
</evidence>
<comment type="similarity">
    <text evidence="12">Belongs to the papillomaviridae E2 protein family.</text>
</comment>
<dbReference type="EMBL" id="KX514428">
    <property type="protein sequence ID" value="ARQ82700.1"/>
    <property type="molecule type" value="Genomic_DNA"/>
</dbReference>
<evidence type="ECO:0000256" key="5">
    <source>
        <dbReference type="ARBA" id="ARBA00022553"/>
    </source>
</evidence>
<dbReference type="InterPro" id="IPR033668">
    <property type="entry name" value="Reg_prot_E2"/>
</dbReference>
<evidence type="ECO:0000256" key="6">
    <source>
        <dbReference type="ARBA" id="ARBA00022562"/>
    </source>
</evidence>
<keyword evidence="11 12" id="KW-0804">Transcription</keyword>
<evidence type="ECO:0000256" key="2">
    <source>
        <dbReference type="ARBA" id="ARBA00007794"/>
    </source>
</evidence>
<dbReference type="Gene3D" id="2.170.200.10">
    <property type="entry name" value="Papillomavirus E2 early protein domain"/>
    <property type="match status" value="1"/>
</dbReference>
<organismHost>
    <name type="scientific">Homo sapiens</name>
    <name type="common">Human</name>
    <dbReference type="NCBI Taxonomy" id="9606"/>
</organismHost>
<feature type="cross-link" description="Glycyl lysine isopeptide (Lys-Gly) (interchain with G-Cter in SUMO)" evidence="12">
    <location>
        <position position="297"/>
    </location>
</feature>
<comment type="PTM">
    <text evidence="12">Sumoylation plays a regulatory role in E2 transcriptional activity.</text>
</comment>
<dbReference type="EMBL" id="KX514431">
    <property type="protein sequence ID" value="ARQ82725.1"/>
    <property type="molecule type" value="Genomic_DNA"/>
</dbReference>
<evidence type="ECO:0000259" key="15">
    <source>
        <dbReference type="Pfam" id="PF00511"/>
    </source>
</evidence>
<reference evidence="18" key="2">
    <citation type="journal article" date="2017" name="Mem. Inst. Oswaldo Cruz">
        <title>Characterization of high and low-risk human papillomavirus complete genomes isolated from cervical specimens in southern Brazil.</title>
        <authorList>
            <person name="de Oliveira G.R."/>
            <person name="Siqueira J.D."/>
            <person name="Finger-Jardim F."/>
            <person name="Vieira V.C."/>
            <person name="Silva R.L."/>
            <person name="Goncalves C.V."/>
            <person name="Soares E."/>
            <person name="de Martinez A.M.B."/>
            <person name="Soares M.A."/>
        </authorList>
    </citation>
    <scope>NUCLEOTIDE SEQUENCE</scope>
    <source>
        <strain evidence="18">268</strain>
        <strain evidence="19">295</strain>
    </source>
</reference>
<feature type="region of interest" description="Disordered" evidence="13">
    <location>
        <begin position="231"/>
        <end position="262"/>
    </location>
</feature>
<organism evidence="17 20">
    <name type="scientific">Human papillomavirus 68</name>
    <dbReference type="NCBI Taxonomy" id="45240"/>
    <lineage>
        <taxon>Viruses</taxon>
        <taxon>Monodnaviria</taxon>
        <taxon>Shotokuvirae</taxon>
        <taxon>Cossaviricota</taxon>
        <taxon>Papovaviricetes</taxon>
        <taxon>Zurhausenvirales</taxon>
        <taxon>Papillomaviridae</taxon>
        <taxon>Firstpapillomavirinae</taxon>
        <taxon>Alphapapillomavirus</taxon>
        <taxon>Alphapapillomavirus 7</taxon>
    </lineage>
</organism>
<protein>
    <recommendedName>
        <fullName evidence="12">Regulatory protein E2</fullName>
    </recommendedName>
</protein>
<keyword evidence="12" id="KW-0832">Ubl conjugation</keyword>
<evidence type="ECO:0000256" key="7">
    <source>
        <dbReference type="ARBA" id="ARBA00022705"/>
    </source>
</evidence>
<dbReference type="GO" id="GO:0006260">
    <property type="term" value="P:DNA replication"/>
    <property type="evidence" value="ECO:0007669"/>
    <property type="project" value="UniProtKB-KW"/>
</dbReference>
<dbReference type="GO" id="GO:0000166">
    <property type="term" value="F:nucleotide binding"/>
    <property type="evidence" value="ECO:0007669"/>
    <property type="project" value="UniProtKB-UniRule"/>
</dbReference>
<dbReference type="InterPro" id="IPR012677">
    <property type="entry name" value="Nucleotide-bd_a/b_plait_sf"/>
</dbReference>
<evidence type="ECO:0000313" key="17">
    <source>
        <dbReference type="EMBL" id="ALT54989.1"/>
    </source>
</evidence>
<dbReference type="Gene3D" id="1.10.287.30">
    <property type="entry name" value="E2 (early) protein, N terminal domain, subdomain 1"/>
    <property type="match status" value="1"/>
</dbReference>
<evidence type="ECO:0000313" key="19">
    <source>
        <dbReference type="EMBL" id="ARQ82725.1"/>
    </source>
</evidence>
<evidence type="ECO:0000256" key="3">
    <source>
        <dbReference type="ARBA" id="ARBA00022491"/>
    </source>
</evidence>
<dbReference type="EMBL" id="KU298932">
    <property type="protein sequence ID" value="ALT54989.1"/>
    <property type="molecule type" value="Genomic_DNA"/>
</dbReference>
<evidence type="ECO:0000256" key="13">
    <source>
        <dbReference type="SAM" id="MobiDB-lite"/>
    </source>
</evidence>
<comment type="function">
    <text evidence="12">Plays a role in the initiation of viral DNA replication. A dimer of E2 interacts with a dimer of E1 in order to improve specificity of E1 DNA binding activity. Once the complex recognizes and binds DNA at specific sites, the E2 dimer is removed from DNA. E2 also regulates viral transcription through binding to the E2RE response element (5'-ACCNNNNNNGGT-3') present in multiple copies in the regulatory regions of the viral genome. Activates or represses transcription depending on E2RE's position with regards to proximal promoter elements including the TATA-box. Repression occurs by sterically hindering the assembly of the transcription initiation complex.</text>
</comment>
<dbReference type="InterPro" id="IPR001866">
    <property type="entry name" value="PPV_E2_N"/>
</dbReference>
<dbReference type="InterPro" id="IPR042503">
    <property type="entry name" value="Regulatory_protein_E2_N_1"/>
</dbReference>
<dbReference type="SUPFAM" id="SSF51332">
    <property type="entry name" value="E2 regulatory, transactivation domain"/>
    <property type="match status" value="1"/>
</dbReference>
<dbReference type="Proteomes" id="UP000165471">
    <property type="component" value="Genome"/>
</dbReference>
<feature type="domain" description="Papillomavirus E2 C-terminal" evidence="15">
    <location>
        <begin position="292"/>
        <end position="367"/>
    </location>
</feature>
<evidence type="ECO:0000256" key="12">
    <source>
        <dbReference type="HAMAP-Rule" id="MF_04001"/>
    </source>
</evidence>
<keyword evidence="7 12" id="KW-0235">DNA replication</keyword>
<dbReference type="Gene3D" id="3.30.70.330">
    <property type="match status" value="1"/>
</dbReference>
<dbReference type="SUPFAM" id="SSF54957">
    <property type="entry name" value="Viral DNA-binding domain"/>
    <property type="match status" value="1"/>
</dbReference>
<keyword evidence="6 12" id="KW-1048">Host nucleus</keyword>
<keyword evidence="5 12" id="KW-0597">Phosphoprotein</keyword>
<gene>
    <name evidence="12" type="primary">E2</name>
</gene>
<dbReference type="HAMAP" id="MF_04001">
    <property type="entry name" value="PPV_E2"/>
    <property type="match status" value="1"/>
</dbReference>
<dbReference type="InterPro" id="IPR036050">
    <property type="entry name" value="Regulatory_protein_E2_N"/>
</dbReference>
<proteinExistence type="inferred from homology"/>
<comment type="PTM">
    <text evidence="12">Phosphorylated.</text>
</comment>
<keyword evidence="4 12" id="KW-0244">Early protein</keyword>
<dbReference type="InterPro" id="IPR035975">
    <property type="entry name" value="E2/EBNA1_C_sf"/>
</dbReference>
<dbReference type="GO" id="GO:0039693">
    <property type="term" value="P:viral DNA genome replication"/>
    <property type="evidence" value="ECO:0007669"/>
    <property type="project" value="UniProtKB-UniRule"/>
</dbReference>
<dbReference type="GO" id="GO:0006351">
    <property type="term" value="P:DNA-templated transcription"/>
    <property type="evidence" value="ECO:0007669"/>
    <property type="project" value="UniProtKB-UniRule"/>
</dbReference>
<dbReference type="GO" id="GO:0003677">
    <property type="term" value="F:DNA binding"/>
    <property type="evidence" value="ECO:0007669"/>
    <property type="project" value="UniProtKB-UniRule"/>
</dbReference>
<dbReference type="GO" id="GO:0042025">
    <property type="term" value="C:host cell nucleus"/>
    <property type="evidence" value="ECO:0007669"/>
    <property type="project" value="UniProtKB-SubCell"/>
</dbReference>
<comment type="similarity">
    <text evidence="2">Belongs to the papillomaviridae E8^E2C protein family.</text>
</comment>
<evidence type="ECO:0000256" key="8">
    <source>
        <dbReference type="ARBA" id="ARBA00023015"/>
    </source>
</evidence>
<keyword evidence="9 12" id="KW-0238">DNA-binding</keyword>
<name>A0A161DER6_HPV68</name>
<evidence type="ECO:0000259" key="14">
    <source>
        <dbReference type="Pfam" id="PF00508"/>
    </source>
</evidence>
<keyword evidence="10 12" id="KW-0010">Activator</keyword>
<reference evidence="17 20" key="1">
    <citation type="journal article" date="2016" name="Virology">
        <title>Identification of novel human papillomavirus lineages and sublineages in HIV/HPV-coinfected pregnant women by next-generation sequencing.</title>
        <authorList>
            <person name="Siqueira J.D."/>
            <person name="Alves B.M."/>
            <person name="Prellwitz I.M."/>
            <person name="Furtado C."/>
            <person name="Meyrelles A.R."/>
            <person name="Machado E.S."/>
            <person name="Seuanez H.N."/>
            <person name="Soares M.A."/>
            <person name="Soares E.A."/>
        </authorList>
    </citation>
    <scope>NUCLEOTIDE SEQUENCE [LARGE SCALE GENOMIC DNA]</scope>
    <source>
        <strain evidence="16">83A.68</strain>
        <strain evidence="17">83B.68</strain>
    </source>
</reference>
<dbReference type="Pfam" id="PF00508">
    <property type="entry name" value="PPV_E2_N"/>
    <property type="match status" value="1"/>
</dbReference>
<comment type="caution">
    <text evidence="12">Lacks conserved residue(s) required for the propagation of feature annotation.</text>
</comment>
<dbReference type="GO" id="GO:0006275">
    <property type="term" value="P:regulation of DNA replication"/>
    <property type="evidence" value="ECO:0007669"/>
    <property type="project" value="UniProtKB-UniRule"/>
</dbReference>
<sequence>MKETMMKTLSQRLNVLQEKILEHYEQDSKCIKDHINYWNCIRLENAIYYAARERGMHNIDHQVVPPVNISKTKAYQAIELQMALESIAQTAYSAEEWTLRDTSNELWHTKPKQCFKKHGVTVEVWYDGDKSNSMHYVVWGTIYFKNSTDTWCKTEGCVDYWGVYYMYEKQKTYYERFMNDAQLYGTSGKWDVHYNGNIIHCPDSMCSTTDGTVSTSESIAELQNTTATHTTAGAPCTKKTRSTSSWKHPRQYGITEPSEPNDVSVDGVNLPLLSRSAGHNKRRNVCCGDTTPIVHLKGDKNGLKCLRYRLQKYNALYENISCTWHWIRGRGSTNTGILTVTYSTEAQRQKFLETVKIPSSVTVSLGYMTL</sequence>
<keyword evidence="12" id="KW-1017">Isopeptide bond</keyword>
<dbReference type="Pfam" id="PF00511">
    <property type="entry name" value="PPV_E2_C"/>
    <property type="match status" value="1"/>
</dbReference>
<evidence type="ECO:0000256" key="11">
    <source>
        <dbReference type="ARBA" id="ARBA00023163"/>
    </source>
</evidence>